<keyword evidence="5 14" id="KW-0813">Transport</keyword>
<protein>
    <recommendedName>
        <fullName evidence="14">Nickel/cobalt efflux system</fullName>
    </recommendedName>
</protein>
<dbReference type="GO" id="GO:0015099">
    <property type="term" value="F:nickel cation transmembrane transporter activity"/>
    <property type="evidence" value="ECO:0007669"/>
    <property type="project" value="UniProtKB-UniRule"/>
</dbReference>
<dbReference type="InterPro" id="IPR051224">
    <property type="entry name" value="NiCoT_RcnA"/>
</dbReference>
<dbReference type="EMBL" id="PIQI01000029">
    <property type="protein sequence ID" value="PJZ03093.1"/>
    <property type="molecule type" value="Genomic_DNA"/>
</dbReference>
<keyword evidence="17" id="KW-1185">Reference proteome</keyword>
<evidence type="ECO:0000256" key="4">
    <source>
        <dbReference type="ARBA" id="ARBA00022426"/>
    </source>
</evidence>
<feature type="transmembrane region" description="Helical" evidence="14">
    <location>
        <begin position="141"/>
        <end position="158"/>
    </location>
</feature>
<keyword evidence="4" id="KW-0171">Cobalt transport</keyword>
<evidence type="ECO:0000256" key="8">
    <source>
        <dbReference type="ARBA" id="ARBA00022692"/>
    </source>
</evidence>
<evidence type="ECO:0000256" key="15">
    <source>
        <dbReference type="SAM" id="MobiDB-lite"/>
    </source>
</evidence>
<keyword evidence="10" id="KW-0406">Ion transport</keyword>
<keyword evidence="9 14" id="KW-1133">Transmembrane helix</keyword>
<evidence type="ECO:0000256" key="14">
    <source>
        <dbReference type="RuleBase" id="RU362101"/>
    </source>
</evidence>
<dbReference type="GO" id="GO:0006824">
    <property type="term" value="P:cobalt ion transport"/>
    <property type="evidence" value="ECO:0007669"/>
    <property type="project" value="UniProtKB-KW"/>
</dbReference>
<dbReference type="AlphaFoldDB" id="A0A2M9W6C1"/>
<feature type="transmembrane region" description="Helical" evidence="14">
    <location>
        <begin position="212"/>
        <end position="237"/>
    </location>
</feature>
<dbReference type="OrthoDB" id="9812956at2"/>
<evidence type="ECO:0000313" key="16">
    <source>
        <dbReference type="EMBL" id="PJZ03093.1"/>
    </source>
</evidence>
<feature type="compositionally biased region" description="Basic and acidic residues" evidence="15">
    <location>
        <begin position="179"/>
        <end position="193"/>
    </location>
</feature>
<comment type="similarity">
    <text evidence="3">Belongs to the NiCoT transporter (TC 2.A.52) family. RcnA subfamily.</text>
</comment>
<keyword evidence="13" id="KW-0170">Cobalt</keyword>
<evidence type="ECO:0000256" key="3">
    <source>
        <dbReference type="ARBA" id="ARBA00010428"/>
    </source>
</evidence>
<dbReference type="GO" id="GO:0005886">
    <property type="term" value="C:plasma membrane"/>
    <property type="evidence" value="ECO:0007669"/>
    <property type="project" value="UniProtKB-SubCell"/>
</dbReference>
<feature type="transmembrane region" description="Helical" evidence="14">
    <location>
        <begin position="243"/>
        <end position="266"/>
    </location>
</feature>
<organism evidence="16 17">
    <name type="scientific">Pantoea rodasii</name>
    <dbReference type="NCBI Taxonomy" id="1076549"/>
    <lineage>
        <taxon>Bacteria</taxon>
        <taxon>Pseudomonadati</taxon>
        <taxon>Pseudomonadota</taxon>
        <taxon>Gammaproteobacteria</taxon>
        <taxon>Enterobacterales</taxon>
        <taxon>Erwiniaceae</taxon>
        <taxon>Pantoea</taxon>
    </lineage>
</organism>
<dbReference type="PANTHER" id="PTHR40659:SF1">
    <property type="entry name" value="NICKEL_COBALT EFFLUX SYSTEM RCNA"/>
    <property type="match status" value="1"/>
</dbReference>
<keyword evidence="12 14" id="KW-0472">Membrane</keyword>
<feature type="region of interest" description="Disordered" evidence="15">
    <location>
        <begin position="172"/>
        <end position="198"/>
    </location>
</feature>
<evidence type="ECO:0000256" key="5">
    <source>
        <dbReference type="ARBA" id="ARBA00022448"/>
    </source>
</evidence>
<sequence>MIATKTGFTLAALVMLTALAVLFSHWTAFLAWSLQTQIQLHRLLVTHLLQINSGQYSAGLWLIGVTFIYGILHAVGPGHGKFIVTTWLTTHQPPRGVALTVPFLGSLVQGLSAIAFVFILAVGFNLTTGDLSTSRWYLEKASSLFIAALGVMMMVQAWRSRSQYQHHNLNHNHGHGHGHGYDQEHEHEHEQHHHGCGHHHGITAESVDNWKAWIGIIIATGVRPCSGALTVLLFASVIGITRWGMFAVMTMALGTGMALVALALFVRHFRHRAGELWLAESSPRSQQILGILRIAGGALLMLFALVLFLTVVPISANGDYIAAGC</sequence>
<evidence type="ECO:0000256" key="10">
    <source>
        <dbReference type="ARBA" id="ARBA00023065"/>
    </source>
</evidence>
<dbReference type="RefSeq" id="WP_100704053.1">
    <property type="nucleotide sequence ID" value="NZ_MLFP01000003.1"/>
</dbReference>
<dbReference type="GO" id="GO:0046583">
    <property type="term" value="F:monoatomic cation efflux transmembrane transporter activity"/>
    <property type="evidence" value="ECO:0007669"/>
    <property type="project" value="TreeGrafter"/>
</dbReference>
<name>A0A2M9W6C1_9GAMM</name>
<evidence type="ECO:0000256" key="11">
    <source>
        <dbReference type="ARBA" id="ARBA00023112"/>
    </source>
</evidence>
<evidence type="ECO:0000256" key="7">
    <source>
        <dbReference type="ARBA" id="ARBA00022596"/>
    </source>
</evidence>
<gene>
    <name evidence="16" type="ORF">PRCB_23785</name>
</gene>
<dbReference type="PANTHER" id="PTHR40659">
    <property type="entry name" value="NICKEL/COBALT EFFLUX SYSTEM RCNA"/>
    <property type="match status" value="1"/>
</dbReference>
<keyword evidence="11" id="KW-0921">Nickel transport</keyword>
<comment type="subcellular location">
    <subcellularLocation>
        <location evidence="2 14">Cell membrane</location>
        <topology evidence="2 14">Multi-pass membrane protein</topology>
    </subcellularLocation>
</comment>
<keyword evidence="8 14" id="KW-0812">Transmembrane</keyword>
<evidence type="ECO:0000256" key="13">
    <source>
        <dbReference type="ARBA" id="ARBA00023285"/>
    </source>
</evidence>
<feature type="transmembrane region" description="Helical" evidence="14">
    <location>
        <begin position="96"/>
        <end position="121"/>
    </location>
</feature>
<evidence type="ECO:0000256" key="12">
    <source>
        <dbReference type="ARBA" id="ARBA00023136"/>
    </source>
</evidence>
<evidence type="ECO:0000256" key="1">
    <source>
        <dbReference type="ARBA" id="ARBA00002510"/>
    </source>
</evidence>
<evidence type="ECO:0000256" key="9">
    <source>
        <dbReference type="ARBA" id="ARBA00022989"/>
    </source>
</evidence>
<dbReference type="GO" id="GO:0032025">
    <property type="term" value="P:response to cobalt ion"/>
    <property type="evidence" value="ECO:0007669"/>
    <property type="project" value="TreeGrafter"/>
</dbReference>
<keyword evidence="7" id="KW-0533">Nickel</keyword>
<keyword evidence="6" id="KW-1003">Cell membrane</keyword>
<proteinExistence type="inferred from homology"/>
<evidence type="ECO:0000256" key="6">
    <source>
        <dbReference type="ARBA" id="ARBA00022475"/>
    </source>
</evidence>
<dbReference type="Proteomes" id="UP000232062">
    <property type="component" value="Unassembled WGS sequence"/>
</dbReference>
<dbReference type="InterPro" id="IPR011541">
    <property type="entry name" value="Ni/Co_transpt_high_affinity"/>
</dbReference>
<feature type="transmembrane region" description="Helical" evidence="14">
    <location>
        <begin position="55"/>
        <end position="75"/>
    </location>
</feature>
<dbReference type="Pfam" id="PF03824">
    <property type="entry name" value="NicO"/>
    <property type="match status" value="1"/>
</dbReference>
<feature type="transmembrane region" description="Helical" evidence="14">
    <location>
        <begin position="287"/>
        <end position="309"/>
    </location>
</feature>
<evidence type="ECO:0000256" key="2">
    <source>
        <dbReference type="ARBA" id="ARBA00004651"/>
    </source>
</evidence>
<comment type="function">
    <text evidence="1">Efflux system for nickel and cobalt.</text>
</comment>
<comment type="caution">
    <text evidence="16">The sequence shown here is derived from an EMBL/GenBank/DDBJ whole genome shotgun (WGS) entry which is preliminary data.</text>
</comment>
<reference evidence="16 17" key="1">
    <citation type="submission" date="2017-11" db="EMBL/GenBank/DDBJ databases">
        <title>The genome sequence of Pantoea rodasii DSM 26611.</title>
        <authorList>
            <person name="Gao J."/>
            <person name="Mao X."/>
            <person name="Sun J."/>
        </authorList>
    </citation>
    <scope>NUCLEOTIDE SEQUENCE [LARGE SCALE GENOMIC DNA]</scope>
    <source>
        <strain evidence="16 17">DSM 26611</strain>
    </source>
</reference>
<dbReference type="GO" id="GO:0010045">
    <property type="term" value="P:response to nickel cation"/>
    <property type="evidence" value="ECO:0007669"/>
    <property type="project" value="TreeGrafter"/>
</dbReference>
<accession>A0A2M9W6C1</accession>
<evidence type="ECO:0000313" key="17">
    <source>
        <dbReference type="Proteomes" id="UP000232062"/>
    </source>
</evidence>